<protein>
    <submittedName>
        <fullName evidence="1">Uncharacterized protein</fullName>
    </submittedName>
</protein>
<proteinExistence type="predicted"/>
<organism evidence="1 2">
    <name type="scientific">Candidatus Lokiarchaeum ossiferum</name>
    <dbReference type="NCBI Taxonomy" id="2951803"/>
    <lineage>
        <taxon>Archaea</taxon>
        <taxon>Promethearchaeati</taxon>
        <taxon>Promethearchaeota</taxon>
        <taxon>Promethearchaeia</taxon>
        <taxon>Promethearchaeales</taxon>
        <taxon>Promethearchaeaceae</taxon>
        <taxon>Candidatus Lokiarchaeum</taxon>
    </lineage>
</organism>
<accession>A0ABY6HV13</accession>
<name>A0ABY6HV13_9ARCH</name>
<gene>
    <name evidence="1" type="ORF">NEF87_002684</name>
</gene>
<keyword evidence="2" id="KW-1185">Reference proteome</keyword>
<reference evidence="1" key="1">
    <citation type="submission" date="2022-09" db="EMBL/GenBank/DDBJ databases">
        <title>Actin cytoskeleton and complex cell architecture in an #Asgard archaeon.</title>
        <authorList>
            <person name="Ponce Toledo R.I."/>
            <person name="Schleper C."/>
            <person name="Rodrigues Oliveira T."/>
            <person name="Wollweber F."/>
            <person name="Xu J."/>
            <person name="Rittmann S."/>
            <person name="Klingl A."/>
            <person name="Pilhofer M."/>
        </authorList>
    </citation>
    <scope>NUCLEOTIDE SEQUENCE</scope>
    <source>
        <strain evidence="1">B-35</strain>
    </source>
</reference>
<dbReference type="EMBL" id="CP104013">
    <property type="protein sequence ID" value="UYP46399.1"/>
    <property type="molecule type" value="Genomic_DNA"/>
</dbReference>
<evidence type="ECO:0000313" key="1">
    <source>
        <dbReference type="EMBL" id="UYP46399.1"/>
    </source>
</evidence>
<dbReference type="Proteomes" id="UP001208689">
    <property type="component" value="Chromosome"/>
</dbReference>
<evidence type="ECO:0000313" key="2">
    <source>
        <dbReference type="Proteomes" id="UP001208689"/>
    </source>
</evidence>
<sequence>MSFEEDEMPILNIPLDLIELYAIFAATYDKYEELDHKAQLSAEHGAKSYSLLKFLNKEPEKKPDEYIDSYADNAIKFKNLSSKFEQILIDTGIDNVRETTENYKKITANNRKRKFLDP</sequence>